<dbReference type="STRING" id="1192868.GCA_000304395_04341"/>
<keyword evidence="4" id="KW-0804">Transcription</keyword>
<dbReference type="Pfam" id="PF03466">
    <property type="entry name" value="LysR_substrate"/>
    <property type="match status" value="1"/>
</dbReference>
<dbReference type="Pfam" id="PF00126">
    <property type="entry name" value="HTH_1"/>
    <property type="match status" value="1"/>
</dbReference>
<dbReference type="PANTHER" id="PTHR30537:SF3">
    <property type="entry name" value="TRANSCRIPTIONAL REGULATORY PROTEIN"/>
    <property type="match status" value="1"/>
</dbReference>
<dbReference type="RefSeq" id="WP_109611233.1">
    <property type="nucleotide sequence ID" value="NZ_QGGG01000001.1"/>
</dbReference>
<dbReference type="InterPro" id="IPR000847">
    <property type="entry name" value="LysR_HTH_N"/>
</dbReference>
<protein>
    <submittedName>
        <fullName evidence="6">DNA-binding transcriptional LysR family regulator</fullName>
    </submittedName>
</protein>
<evidence type="ECO:0000313" key="7">
    <source>
        <dbReference type="Proteomes" id="UP000245396"/>
    </source>
</evidence>
<evidence type="ECO:0000256" key="4">
    <source>
        <dbReference type="ARBA" id="ARBA00023163"/>
    </source>
</evidence>
<dbReference type="PROSITE" id="PS50931">
    <property type="entry name" value="HTH_LYSR"/>
    <property type="match status" value="1"/>
</dbReference>
<dbReference type="AlphaFoldDB" id="A0A316CAK0"/>
<name>A0A316CAK0_PSESE</name>
<keyword evidence="3 6" id="KW-0238">DNA-binding</keyword>
<evidence type="ECO:0000313" key="6">
    <source>
        <dbReference type="EMBL" id="PWJ86203.1"/>
    </source>
</evidence>
<dbReference type="InterPro" id="IPR005119">
    <property type="entry name" value="LysR_subst-bd"/>
</dbReference>
<keyword evidence="2" id="KW-0805">Transcription regulation</keyword>
<organism evidence="6 7">
    <name type="scientific">Pseudaminobacter salicylatoxidans</name>
    <dbReference type="NCBI Taxonomy" id="93369"/>
    <lineage>
        <taxon>Bacteria</taxon>
        <taxon>Pseudomonadati</taxon>
        <taxon>Pseudomonadota</taxon>
        <taxon>Alphaproteobacteria</taxon>
        <taxon>Hyphomicrobiales</taxon>
        <taxon>Phyllobacteriaceae</taxon>
        <taxon>Pseudaminobacter</taxon>
    </lineage>
</organism>
<dbReference type="GO" id="GO:0006351">
    <property type="term" value="P:DNA-templated transcription"/>
    <property type="evidence" value="ECO:0007669"/>
    <property type="project" value="TreeGrafter"/>
</dbReference>
<comment type="similarity">
    <text evidence="1">Belongs to the LysR transcriptional regulatory family.</text>
</comment>
<dbReference type="EMBL" id="QGGG01000001">
    <property type="protein sequence ID" value="PWJ86203.1"/>
    <property type="molecule type" value="Genomic_DNA"/>
</dbReference>
<dbReference type="GO" id="GO:0043565">
    <property type="term" value="F:sequence-specific DNA binding"/>
    <property type="evidence" value="ECO:0007669"/>
    <property type="project" value="TreeGrafter"/>
</dbReference>
<feature type="domain" description="HTH lysR-type" evidence="5">
    <location>
        <begin position="1"/>
        <end position="58"/>
    </location>
</feature>
<dbReference type="SUPFAM" id="SSF53850">
    <property type="entry name" value="Periplasmic binding protein-like II"/>
    <property type="match status" value="1"/>
</dbReference>
<evidence type="ECO:0000256" key="1">
    <source>
        <dbReference type="ARBA" id="ARBA00009437"/>
    </source>
</evidence>
<dbReference type="Gene3D" id="3.40.190.290">
    <property type="match status" value="1"/>
</dbReference>
<dbReference type="InterPro" id="IPR058163">
    <property type="entry name" value="LysR-type_TF_proteobact-type"/>
</dbReference>
<dbReference type="GO" id="GO:0003700">
    <property type="term" value="F:DNA-binding transcription factor activity"/>
    <property type="evidence" value="ECO:0007669"/>
    <property type="project" value="InterPro"/>
</dbReference>
<dbReference type="Gene3D" id="1.10.10.10">
    <property type="entry name" value="Winged helix-like DNA-binding domain superfamily/Winged helix DNA-binding domain"/>
    <property type="match status" value="1"/>
</dbReference>
<dbReference type="OrthoDB" id="9787460at2"/>
<reference evidence="6 7" key="1">
    <citation type="submission" date="2018-05" db="EMBL/GenBank/DDBJ databases">
        <title>Genomic Encyclopedia of Type Strains, Phase IV (KMG-IV): sequencing the most valuable type-strain genomes for metagenomic binning, comparative biology and taxonomic classification.</title>
        <authorList>
            <person name="Goeker M."/>
        </authorList>
    </citation>
    <scope>NUCLEOTIDE SEQUENCE [LARGE SCALE GENOMIC DNA]</scope>
    <source>
        <strain evidence="6 7">DSM 6986</strain>
    </source>
</reference>
<gene>
    <name evidence="6" type="ORF">C7441_10182</name>
</gene>
<accession>A0A316CAK0</accession>
<evidence type="ECO:0000256" key="3">
    <source>
        <dbReference type="ARBA" id="ARBA00023125"/>
    </source>
</evidence>
<dbReference type="InterPro" id="IPR036388">
    <property type="entry name" value="WH-like_DNA-bd_sf"/>
</dbReference>
<proteinExistence type="inferred from homology"/>
<dbReference type="PANTHER" id="PTHR30537">
    <property type="entry name" value="HTH-TYPE TRANSCRIPTIONAL REGULATOR"/>
    <property type="match status" value="1"/>
</dbReference>
<keyword evidence="7" id="KW-1185">Reference proteome</keyword>
<dbReference type="InterPro" id="IPR036390">
    <property type="entry name" value="WH_DNA-bd_sf"/>
</dbReference>
<dbReference type="Proteomes" id="UP000245396">
    <property type="component" value="Unassembled WGS sequence"/>
</dbReference>
<dbReference type="CDD" id="cd08422">
    <property type="entry name" value="PBP2_CrgA_like"/>
    <property type="match status" value="1"/>
</dbReference>
<evidence type="ECO:0000259" key="5">
    <source>
        <dbReference type="PROSITE" id="PS50931"/>
    </source>
</evidence>
<evidence type="ECO:0000256" key="2">
    <source>
        <dbReference type="ARBA" id="ARBA00023015"/>
    </source>
</evidence>
<sequence length="314" mass="34979">MQFDDVLVFLQIASSGSLSAAARASAKPKTTISHQLKRLESEIGVPLFVRSSNRLILNEAGRDFLEHAKNIRRACERGLDTARRQRELAFGTLRIGSGGEFSSNLMAPLILHFARHHPDLRLEVMVFHGDALLAARDSLDIILYLGEPPVPQVGELTARIVGRFSFGLYAGEGYLARRGSPDSPAELRKHDLIGVHSGEGLTLWNLKNGPREFSVQPHTSFLTNDYWVAKLAAVHDHGICFMPVFFANAEVEAGLLKPVLPEWRSKDVAMYALFASHRLQNPSLRLLISSLTENFNEVFSYPYQATRKSTFGRN</sequence>
<dbReference type="SUPFAM" id="SSF46785">
    <property type="entry name" value="Winged helix' DNA-binding domain"/>
    <property type="match status" value="1"/>
</dbReference>
<comment type="caution">
    <text evidence="6">The sequence shown here is derived from an EMBL/GenBank/DDBJ whole genome shotgun (WGS) entry which is preliminary data.</text>
</comment>